<dbReference type="InterPro" id="IPR036156">
    <property type="entry name" value="Beta-gal/glucu_dom_sf"/>
</dbReference>
<keyword evidence="2" id="KW-0378">Hydrolase</keyword>
<sequence length="959" mass="107337">MNISGIRLLLCCLTLLQSFVYAQIEVKNKRERLLMDFGWRFSFGHPYQTEKDFHTGTGYFSYLAKAGYGDGAADPAFDDRSWRKLNLPHDWAVEQDFNEKASFSHGFKAIGRNFPDASVGWYRKTFSIPESDLGRKISIEFDGVFRNSAVWINGHYLGTEESGYNSFRYDLTDYLNYGGSNVIAVRADATMEEGWYYEGAGIYRHVWLSKHDPLHVAPNGTFVTTKVAGTSAQVQALARISNESPTGKLFTVVQIITDPEGKQVARGSKEKISLSPFKDLETTISLTVNDAKLWDLENPNLYKLSTTIIEGSTESDGYETPFGIRTIRFDAKEGFFLNGKHVKLKGTNNHQDHAGVGTALPDELQYYRIRKLKEMGANAYRCSHHPPTPELLEACDKLGMLVINENRLMGTNEHMQGDMRRLIMRDRNHPSVIAWSIGNEEWAIENSETGARIAKTMQAYAKSLDSTRAITVGVSGGFQSGISDVIDVMGYNYLGNGDIDAHYKRFPGQPGMGTEEGSTFATRGIYVDDAARQHIAAYDKKPRPSFYSIEEGWNFYASRPYMAGMFIWTGFDYRGEPTPHGWPSVTSYFGMMDLCGFPKDNVFYLKSWWQKQPVLHILPHWNWKGREGEEIDVRIYSNCNEVELFLNKKSLGKKPMKLHSHLQWKVPYAAGKLEAIGYRDGKEILTESRTTSAEASQIKLSAHKNTLQANGEDLAVITVEVGDKNNIPVPTAENEISFSISGPGKIIGVGNGNPSSLERENFVDQIRNVGISGIMEKAIPDVASGQQYLNDHKDSTWKDAFIGRDYKNLAAAYMHRGTFELPPDYEASTVTFFYKSIGTDQHLYINGKEIAKSINDSKEGHVFKLNHAMLRPGVNELTVIAVPLPKKRDWDKVNTDPGTIQILKPADPWKRKLFSGLAQVIVQTSGESGDIKIQASSSGLKTATLTIQARPDETKAGLK</sequence>
<dbReference type="Gene3D" id="3.20.20.80">
    <property type="entry name" value="Glycosidases"/>
    <property type="match status" value="1"/>
</dbReference>
<dbReference type="Gene3D" id="2.60.120.260">
    <property type="entry name" value="Galactose-binding domain-like"/>
    <property type="match status" value="2"/>
</dbReference>
<dbReference type="SUPFAM" id="SSF49373">
    <property type="entry name" value="Invasin/intimin cell-adhesion fragments"/>
    <property type="match status" value="1"/>
</dbReference>
<evidence type="ECO:0000259" key="8">
    <source>
        <dbReference type="Pfam" id="PF18565"/>
    </source>
</evidence>
<evidence type="ECO:0000256" key="2">
    <source>
        <dbReference type="ARBA" id="ARBA00022801"/>
    </source>
</evidence>
<dbReference type="SUPFAM" id="SSF51445">
    <property type="entry name" value="(Trans)glycosidases"/>
    <property type="match status" value="1"/>
</dbReference>
<dbReference type="AlphaFoldDB" id="A0A2T0U5Y4"/>
<proteinExistence type="inferred from homology"/>
<dbReference type="InterPro" id="IPR040605">
    <property type="entry name" value="Glyco_hydro2_dom5"/>
</dbReference>
<feature type="domain" description="Glycoside hydrolase family 2 catalytic" evidence="5">
    <location>
        <begin position="333"/>
        <end position="473"/>
    </location>
</feature>
<comment type="caution">
    <text evidence="9">The sequence shown here is derived from an EMBL/GenBank/DDBJ whole genome shotgun (WGS) entry which is preliminary data.</text>
</comment>
<evidence type="ECO:0000259" key="4">
    <source>
        <dbReference type="Pfam" id="PF00703"/>
    </source>
</evidence>
<dbReference type="InterPro" id="IPR017853">
    <property type="entry name" value="GH"/>
</dbReference>
<dbReference type="InterPro" id="IPR006102">
    <property type="entry name" value="Ig-like_GH2"/>
</dbReference>
<evidence type="ECO:0000259" key="5">
    <source>
        <dbReference type="Pfam" id="PF02836"/>
    </source>
</evidence>
<dbReference type="PANTHER" id="PTHR42732:SF1">
    <property type="entry name" value="BETA-MANNOSIDASE"/>
    <property type="match status" value="1"/>
</dbReference>
<dbReference type="Pfam" id="PF02837">
    <property type="entry name" value="Glyco_hydro_2_N"/>
    <property type="match status" value="1"/>
</dbReference>
<keyword evidence="3" id="KW-0326">Glycosidase</keyword>
<feature type="domain" description="Glycoside hydrolase family 2" evidence="8">
    <location>
        <begin position="698"/>
        <end position="760"/>
    </location>
</feature>
<dbReference type="Pfam" id="PF00703">
    <property type="entry name" value="Glyco_hydro_2"/>
    <property type="match status" value="1"/>
</dbReference>
<dbReference type="GO" id="GO:0005975">
    <property type="term" value="P:carbohydrate metabolic process"/>
    <property type="evidence" value="ECO:0007669"/>
    <property type="project" value="InterPro"/>
</dbReference>
<comment type="similarity">
    <text evidence="1">Belongs to the glycosyl hydrolase 2 family.</text>
</comment>
<dbReference type="RefSeq" id="WP_106292886.1">
    <property type="nucleotide sequence ID" value="NZ_PVTH01000004.1"/>
</dbReference>
<evidence type="ECO:0000313" key="10">
    <source>
        <dbReference type="Proteomes" id="UP000238034"/>
    </source>
</evidence>
<dbReference type="InterPro" id="IPR008979">
    <property type="entry name" value="Galactose-bd-like_sf"/>
</dbReference>
<name>A0A2T0U5Y4_9SPHI</name>
<keyword evidence="10" id="KW-1185">Reference proteome</keyword>
<dbReference type="InterPro" id="IPR051913">
    <property type="entry name" value="GH2_Domain-Containing"/>
</dbReference>
<gene>
    <name evidence="9" type="ORF">B0I27_104332</name>
</gene>
<dbReference type="SUPFAM" id="SSF49303">
    <property type="entry name" value="beta-Galactosidase/glucuronidase domain"/>
    <property type="match status" value="1"/>
</dbReference>
<dbReference type="InterPro" id="IPR008964">
    <property type="entry name" value="Invasin/intimin_cell_adhesion"/>
</dbReference>
<dbReference type="EMBL" id="PVTH01000004">
    <property type="protein sequence ID" value="PRY53321.1"/>
    <property type="molecule type" value="Genomic_DNA"/>
</dbReference>
<dbReference type="Pfam" id="PF02836">
    <property type="entry name" value="Glyco_hydro_2_C"/>
    <property type="match status" value="1"/>
</dbReference>
<dbReference type="InterPro" id="IPR006103">
    <property type="entry name" value="Glyco_hydro_2_cat"/>
</dbReference>
<feature type="domain" description="DUF4982" evidence="7">
    <location>
        <begin position="628"/>
        <end position="684"/>
    </location>
</feature>
<dbReference type="GO" id="GO:0004553">
    <property type="term" value="F:hydrolase activity, hydrolyzing O-glycosyl compounds"/>
    <property type="evidence" value="ECO:0007669"/>
    <property type="project" value="InterPro"/>
</dbReference>
<dbReference type="Pfam" id="PF18565">
    <property type="entry name" value="Glyco_hydro2_C5"/>
    <property type="match status" value="1"/>
</dbReference>
<dbReference type="InterPro" id="IPR032311">
    <property type="entry name" value="DUF4982"/>
</dbReference>
<organism evidence="9 10">
    <name type="scientific">Arcticibacter pallidicorallinus</name>
    <dbReference type="NCBI Taxonomy" id="1259464"/>
    <lineage>
        <taxon>Bacteria</taxon>
        <taxon>Pseudomonadati</taxon>
        <taxon>Bacteroidota</taxon>
        <taxon>Sphingobacteriia</taxon>
        <taxon>Sphingobacteriales</taxon>
        <taxon>Sphingobacteriaceae</taxon>
        <taxon>Arcticibacter</taxon>
    </lineage>
</organism>
<accession>A0A2T0U5Y4</accession>
<feature type="domain" description="Glycoside hydrolase family 2 immunoglobulin-like beta-sandwich" evidence="4">
    <location>
        <begin position="220"/>
        <end position="325"/>
    </location>
</feature>
<feature type="domain" description="Glycosyl hydrolases family 2 sugar binding" evidence="6">
    <location>
        <begin position="117"/>
        <end position="210"/>
    </location>
</feature>
<dbReference type="Proteomes" id="UP000238034">
    <property type="component" value="Unassembled WGS sequence"/>
</dbReference>
<dbReference type="PRINTS" id="PR00132">
    <property type="entry name" value="GLHYDRLASE2"/>
</dbReference>
<dbReference type="InterPro" id="IPR006101">
    <property type="entry name" value="Glyco_hydro_2"/>
</dbReference>
<dbReference type="NCBIfam" id="NF041462">
    <property type="entry name" value="GalA"/>
    <property type="match status" value="1"/>
</dbReference>
<evidence type="ECO:0000256" key="1">
    <source>
        <dbReference type="ARBA" id="ARBA00007401"/>
    </source>
</evidence>
<protein>
    <submittedName>
        <fullName evidence="9">Beta-galactosidase</fullName>
    </submittedName>
</protein>
<evidence type="ECO:0000313" key="9">
    <source>
        <dbReference type="EMBL" id="PRY53321.1"/>
    </source>
</evidence>
<dbReference type="OrthoDB" id="9801077at2"/>
<evidence type="ECO:0000259" key="6">
    <source>
        <dbReference type="Pfam" id="PF02837"/>
    </source>
</evidence>
<dbReference type="SUPFAM" id="SSF49785">
    <property type="entry name" value="Galactose-binding domain-like"/>
    <property type="match status" value="2"/>
</dbReference>
<evidence type="ECO:0000259" key="7">
    <source>
        <dbReference type="Pfam" id="PF16355"/>
    </source>
</evidence>
<dbReference type="Gene3D" id="2.60.40.10">
    <property type="entry name" value="Immunoglobulins"/>
    <property type="match status" value="3"/>
</dbReference>
<reference evidence="9 10" key="1">
    <citation type="submission" date="2018-03" db="EMBL/GenBank/DDBJ databases">
        <title>Genomic Encyclopedia of Type Strains, Phase III (KMG-III): the genomes of soil and plant-associated and newly described type strains.</title>
        <authorList>
            <person name="Whitman W."/>
        </authorList>
    </citation>
    <scope>NUCLEOTIDE SEQUENCE [LARGE SCALE GENOMIC DNA]</scope>
    <source>
        <strain evidence="9 10">CGMCC 1.9313</strain>
    </source>
</reference>
<dbReference type="InterPro" id="IPR006104">
    <property type="entry name" value="Glyco_hydro_2_N"/>
</dbReference>
<dbReference type="Pfam" id="PF16355">
    <property type="entry name" value="DUF4982"/>
    <property type="match status" value="1"/>
</dbReference>
<evidence type="ECO:0000256" key="3">
    <source>
        <dbReference type="ARBA" id="ARBA00023295"/>
    </source>
</evidence>
<dbReference type="PANTHER" id="PTHR42732">
    <property type="entry name" value="BETA-GALACTOSIDASE"/>
    <property type="match status" value="1"/>
</dbReference>
<dbReference type="InterPro" id="IPR013783">
    <property type="entry name" value="Ig-like_fold"/>
</dbReference>
<dbReference type="InterPro" id="IPR048230">
    <property type="entry name" value="GalA-like"/>
</dbReference>